<keyword evidence="4" id="KW-1015">Disulfide bond</keyword>
<evidence type="ECO:0000256" key="5">
    <source>
        <dbReference type="PROSITE-ProRule" id="PRU00076"/>
    </source>
</evidence>
<sequence length="779" mass="87726">MWVKSVTTHDFEVCARESGIGSNGTGIINWLAFQDHPQVTRGRVSFTGIWTTETKCDKVTFSQVRRNKEIKQNWKVNNQNFTVCAMQSGRNGNNFNPFATIDWMAYQGAPPEGMTGRIKMTKWWSGTNCADVTFRKDKFKDSPVVLVTSDHQRSGKEHDAAFIWTEDVTKNSFKACLRELQNFDGKHQDIYVPNNFKEEDCVHALGVKYSYEWNDVQCSGCHQFTCKKDLDECQHDLNYCHKLATCTNERGSYKYLDESQHKLNYCHKLATCTSERGSYKCECNAGYVGDGFDCCYSYAGIPLQTGRLNISQNLQDWSCSSGCSPPQYCRLSRCTNIVFPDAFKGSGTDWFAFFGAGSEFSFTLSGEKYFPNSFPPTAEDNYGFCQEVPSNTTFYALPVILVSVQHMYNIQVSTKSLISPKNNIISAWVEEVSLTSMKICVKDLSGTGSKHDPLSVSYVVIGGFAIVHGRVKLLPVSKCPESSCKTVVFPPYRIYPNEEVQVQITLNHMNLNDSVTVHHAITYWTEKVNTQNFTVCAMQSGRNGNNINPFATIDWMAYQGAPPKGTTGRIKMTKWWSGTNCADVTFPKFYDSPNVLVTSNHQRSGKEHDVALIWTEDVTKDSFKACLRELQDFDGKHEDIYVTWLAFARLHKPFFTEYGSVNFANTNPPRDEDNNAYCEFVHFTRSYNATPSVQISATHSTTASGNLAPVHNGISTWIENMNVSGFRVCVKELYETRYDPVSISVIPDGASSMDSVTSQVIPVQIGPQQYQNVDKKTQS</sequence>
<name>A0A2B4RQJ7_STYPI</name>
<dbReference type="Gene3D" id="2.10.25.10">
    <property type="entry name" value="Laminin"/>
    <property type="match status" value="1"/>
</dbReference>
<accession>A0A2B4RQJ7</accession>
<dbReference type="EMBL" id="LSMT01000340">
    <property type="protein sequence ID" value="PFX19881.1"/>
    <property type="molecule type" value="Genomic_DNA"/>
</dbReference>
<evidence type="ECO:0000259" key="6">
    <source>
        <dbReference type="PROSITE" id="PS50026"/>
    </source>
</evidence>
<proteinExistence type="predicted"/>
<dbReference type="InterPro" id="IPR000742">
    <property type="entry name" value="EGF"/>
</dbReference>
<dbReference type="Proteomes" id="UP000225706">
    <property type="component" value="Unassembled WGS sequence"/>
</dbReference>
<evidence type="ECO:0000256" key="1">
    <source>
        <dbReference type="ARBA" id="ARBA00022536"/>
    </source>
</evidence>
<reference evidence="8" key="1">
    <citation type="journal article" date="2017" name="bioRxiv">
        <title>Comparative analysis of the genomes of Stylophora pistillata and Acropora digitifera provides evidence for extensive differences between species of corals.</title>
        <authorList>
            <person name="Voolstra C.R."/>
            <person name="Li Y."/>
            <person name="Liew Y.J."/>
            <person name="Baumgarten S."/>
            <person name="Zoccola D."/>
            <person name="Flot J.-F."/>
            <person name="Tambutte S."/>
            <person name="Allemand D."/>
            <person name="Aranda M."/>
        </authorList>
    </citation>
    <scope>NUCLEOTIDE SEQUENCE [LARGE SCALE GENOMIC DNA]</scope>
</reference>
<dbReference type="InterPro" id="IPR037221">
    <property type="entry name" value="H-type_lectin_dom_sf"/>
</dbReference>
<dbReference type="Pfam" id="PF12947">
    <property type="entry name" value="EGF_3"/>
    <property type="match status" value="1"/>
</dbReference>
<organism evidence="7 8">
    <name type="scientific">Stylophora pistillata</name>
    <name type="common">Smooth cauliflower coral</name>
    <dbReference type="NCBI Taxonomy" id="50429"/>
    <lineage>
        <taxon>Eukaryota</taxon>
        <taxon>Metazoa</taxon>
        <taxon>Cnidaria</taxon>
        <taxon>Anthozoa</taxon>
        <taxon>Hexacorallia</taxon>
        <taxon>Scleractinia</taxon>
        <taxon>Astrocoeniina</taxon>
        <taxon>Pocilloporidae</taxon>
        <taxon>Stylophora</taxon>
    </lineage>
</organism>
<comment type="caution">
    <text evidence="5">Lacks conserved residue(s) required for the propagation of feature annotation.</text>
</comment>
<dbReference type="PANTHER" id="PTHR24039">
    <property type="entry name" value="FIBRILLIN-RELATED"/>
    <property type="match status" value="1"/>
</dbReference>
<keyword evidence="1 5" id="KW-0245">EGF-like domain</keyword>
<evidence type="ECO:0000313" key="8">
    <source>
        <dbReference type="Proteomes" id="UP000225706"/>
    </source>
</evidence>
<keyword evidence="3" id="KW-0677">Repeat</keyword>
<dbReference type="AlphaFoldDB" id="A0A2B4RQJ7"/>
<dbReference type="InterPro" id="IPR018378">
    <property type="entry name" value="C-type_lectin_CS"/>
</dbReference>
<dbReference type="PROSITE" id="PS50026">
    <property type="entry name" value="EGF_3"/>
    <property type="match status" value="1"/>
</dbReference>
<evidence type="ECO:0000256" key="2">
    <source>
        <dbReference type="ARBA" id="ARBA00022729"/>
    </source>
</evidence>
<dbReference type="Pfam" id="PF07645">
    <property type="entry name" value="EGF_CA"/>
    <property type="match status" value="1"/>
</dbReference>
<dbReference type="InterPro" id="IPR049883">
    <property type="entry name" value="NOTCH1_EGF-like"/>
</dbReference>
<evidence type="ECO:0000313" key="7">
    <source>
        <dbReference type="EMBL" id="PFX19881.1"/>
    </source>
</evidence>
<dbReference type="FunFam" id="2.10.25.10:FF:000038">
    <property type="entry name" value="Fibrillin 2"/>
    <property type="match status" value="1"/>
</dbReference>
<dbReference type="InterPro" id="IPR024731">
    <property type="entry name" value="NELL2-like_EGF"/>
</dbReference>
<comment type="caution">
    <text evidence="7">The sequence shown here is derived from an EMBL/GenBank/DDBJ whole genome shotgun (WGS) entry which is preliminary data.</text>
</comment>
<dbReference type="Gene3D" id="2.60.40.2080">
    <property type="match status" value="2"/>
</dbReference>
<keyword evidence="2" id="KW-0732">Signal</keyword>
<evidence type="ECO:0000256" key="4">
    <source>
        <dbReference type="ARBA" id="ARBA00023157"/>
    </source>
</evidence>
<dbReference type="PROSITE" id="PS00615">
    <property type="entry name" value="C_TYPE_LECTIN_1"/>
    <property type="match status" value="1"/>
</dbReference>
<dbReference type="OrthoDB" id="5948045at2759"/>
<keyword evidence="8" id="KW-1185">Reference proteome</keyword>
<feature type="domain" description="EGF-like" evidence="6">
    <location>
        <begin position="255"/>
        <end position="293"/>
    </location>
</feature>
<protein>
    <recommendedName>
        <fullName evidence="6">EGF-like domain-containing protein</fullName>
    </recommendedName>
</protein>
<evidence type="ECO:0000256" key="3">
    <source>
        <dbReference type="ARBA" id="ARBA00022737"/>
    </source>
</evidence>
<gene>
    <name evidence="7" type="ORF">AWC38_SpisGene15693</name>
</gene>
<dbReference type="PANTHER" id="PTHR24039:SF52">
    <property type="entry name" value="EGF-LIKE DOMAIN-CONTAINING PROTEIN"/>
    <property type="match status" value="1"/>
</dbReference>
<dbReference type="CDD" id="cd00053">
    <property type="entry name" value="EGF"/>
    <property type="match status" value="1"/>
</dbReference>